<evidence type="ECO:0000313" key="1">
    <source>
        <dbReference type="EMBL" id="PXX79133.1"/>
    </source>
</evidence>
<gene>
    <name evidence="1" type="ORF">DFR34_10823</name>
</gene>
<accession>A0A318L0S4</accession>
<organism evidence="1 2">
    <name type="scientific">Rivihabitans pingtungensis</name>
    <dbReference type="NCBI Taxonomy" id="1054498"/>
    <lineage>
        <taxon>Bacteria</taxon>
        <taxon>Pseudomonadati</taxon>
        <taxon>Pseudomonadota</taxon>
        <taxon>Betaproteobacteria</taxon>
        <taxon>Neisseriales</taxon>
        <taxon>Aquaspirillaceae</taxon>
        <taxon>Rivihabitans</taxon>
    </lineage>
</organism>
<protein>
    <recommendedName>
        <fullName evidence="3">Phage regulatory protein CII</fullName>
    </recommendedName>
</protein>
<dbReference type="NCBIfam" id="NF041471">
    <property type="entry name" value="phage_reg_YmfL"/>
    <property type="match status" value="1"/>
</dbReference>
<proteinExistence type="predicted"/>
<dbReference type="InterPro" id="IPR009679">
    <property type="entry name" value="Phage_186_CII-like"/>
</dbReference>
<evidence type="ECO:0008006" key="3">
    <source>
        <dbReference type="Google" id="ProtNLM"/>
    </source>
</evidence>
<dbReference type="RefSeq" id="WP_110390591.1">
    <property type="nucleotide sequence ID" value="NZ_QJKI01000008.1"/>
</dbReference>
<name>A0A318L0S4_9NEIS</name>
<dbReference type="Proteomes" id="UP000247555">
    <property type="component" value="Unassembled WGS sequence"/>
</dbReference>
<dbReference type="EMBL" id="QJKI01000008">
    <property type="protein sequence ID" value="PXX79133.1"/>
    <property type="molecule type" value="Genomic_DNA"/>
</dbReference>
<comment type="caution">
    <text evidence="1">The sequence shown here is derived from an EMBL/GenBank/DDBJ whole genome shotgun (WGS) entry which is preliminary data.</text>
</comment>
<dbReference type="GO" id="GO:0003677">
    <property type="term" value="F:DNA binding"/>
    <property type="evidence" value="ECO:0007669"/>
    <property type="project" value="InterPro"/>
</dbReference>
<dbReference type="InterPro" id="IPR048188">
    <property type="entry name" value="YmfL-like"/>
</dbReference>
<dbReference type="AlphaFoldDB" id="A0A318L0S4"/>
<dbReference type="OrthoDB" id="8595569at2"/>
<evidence type="ECO:0000313" key="2">
    <source>
        <dbReference type="Proteomes" id="UP000247555"/>
    </source>
</evidence>
<sequence>MDTIRTSYQQMCRAMPGGWATMAASLGMTLDALENRVYERRGQEITVHQARQMQANSGTTLFAEAIAADAGGVFVPIPTGQDQGVEEIMAVYMQLVDEVGRLSREWTESTADGVLDGREIARLEQLRLNICSQVTRMLQLSLQVFTTQQEPKP</sequence>
<reference evidence="1 2" key="1">
    <citation type="submission" date="2018-05" db="EMBL/GenBank/DDBJ databases">
        <title>Genomic Encyclopedia of Type Strains, Phase IV (KMG-IV): sequencing the most valuable type-strain genomes for metagenomic binning, comparative biology and taxonomic classification.</title>
        <authorList>
            <person name="Goeker M."/>
        </authorList>
    </citation>
    <scope>NUCLEOTIDE SEQUENCE [LARGE SCALE GENOMIC DNA]</scope>
    <source>
        <strain evidence="1 2">DSM 29661</strain>
    </source>
</reference>
<dbReference type="Pfam" id="PF06892">
    <property type="entry name" value="Phage_CP76"/>
    <property type="match status" value="1"/>
</dbReference>
<keyword evidence="2" id="KW-1185">Reference proteome</keyword>